<dbReference type="SUPFAM" id="SSF50156">
    <property type="entry name" value="PDZ domain-like"/>
    <property type="match status" value="1"/>
</dbReference>
<reference evidence="4" key="1">
    <citation type="submission" date="2021-04" db="EMBL/GenBank/DDBJ databases">
        <title>The genome sequence of Ideonella sp. 4Y11.</title>
        <authorList>
            <person name="Liu Y."/>
        </authorList>
    </citation>
    <scope>NUCLEOTIDE SEQUENCE</scope>
    <source>
        <strain evidence="4">4Y11</strain>
    </source>
</reference>
<feature type="domain" description="Peptidase M61 catalytic" evidence="2">
    <location>
        <begin position="305"/>
        <end position="421"/>
    </location>
</feature>
<evidence type="ECO:0000259" key="2">
    <source>
        <dbReference type="Pfam" id="PF05299"/>
    </source>
</evidence>
<evidence type="ECO:0000313" key="4">
    <source>
        <dbReference type="EMBL" id="MBQ0960027.1"/>
    </source>
</evidence>
<keyword evidence="5" id="KW-1185">Reference proteome</keyword>
<dbReference type="AlphaFoldDB" id="A0A941BK06"/>
<dbReference type="Gene3D" id="1.10.390.10">
    <property type="entry name" value="Neutral Protease Domain 2"/>
    <property type="match status" value="1"/>
</dbReference>
<evidence type="ECO:0000313" key="5">
    <source>
        <dbReference type="Proteomes" id="UP000678374"/>
    </source>
</evidence>
<protein>
    <submittedName>
        <fullName evidence="4">M61 family metallopeptidase</fullName>
    </submittedName>
</protein>
<accession>A0A941BK06</accession>
<dbReference type="InterPro" id="IPR040756">
    <property type="entry name" value="Peptidase_M61_N"/>
</dbReference>
<dbReference type="PIRSF" id="PIRSF016493">
    <property type="entry name" value="Glycyl_aminpptds"/>
    <property type="match status" value="1"/>
</dbReference>
<evidence type="ECO:0000256" key="1">
    <source>
        <dbReference type="SAM" id="SignalP"/>
    </source>
</evidence>
<gene>
    <name evidence="4" type="ORF">KAK06_13825</name>
</gene>
<feature type="chain" id="PRO_5037705257" evidence="1">
    <location>
        <begin position="25"/>
        <end position="639"/>
    </location>
</feature>
<feature type="signal peptide" evidence="1">
    <location>
        <begin position="1"/>
        <end position="24"/>
    </location>
</feature>
<dbReference type="Pfam" id="PF05299">
    <property type="entry name" value="Peptidase_M61"/>
    <property type="match status" value="1"/>
</dbReference>
<proteinExistence type="predicted"/>
<dbReference type="InterPro" id="IPR007963">
    <property type="entry name" value="Peptidase_M61_catalytic"/>
</dbReference>
<keyword evidence="1" id="KW-0732">Signal</keyword>
<dbReference type="InterPro" id="IPR024191">
    <property type="entry name" value="Peptidase_M61"/>
</dbReference>
<dbReference type="RefSeq" id="WP_210802703.1">
    <property type="nucleotide sequence ID" value="NZ_JAGQDE010000011.1"/>
</dbReference>
<dbReference type="EMBL" id="JAGQDE010000011">
    <property type="protein sequence ID" value="MBQ0960027.1"/>
    <property type="molecule type" value="Genomic_DNA"/>
</dbReference>
<comment type="caution">
    <text evidence="4">The sequence shown here is derived from an EMBL/GenBank/DDBJ whole genome shotgun (WGS) entry which is preliminary data.</text>
</comment>
<dbReference type="InterPro" id="IPR027268">
    <property type="entry name" value="Peptidase_M4/M1_CTD_sf"/>
</dbReference>
<dbReference type="Pfam" id="PF17899">
    <property type="entry name" value="Peptidase_M61_N"/>
    <property type="match status" value="1"/>
</dbReference>
<dbReference type="InterPro" id="IPR036034">
    <property type="entry name" value="PDZ_sf"/>
</dbReference>
<evidence type="ECO:0000259" key="3">
    <source>
        <dbReference type="Pfam" id="PF17899"/>
    </source>
</evidence>
<feature type="domain" description="Peptidase M61 N-terminal" evidence="3">
    <location>
        <begin position="29"/>
        <end position="207"/>
    </location>
</feature>
<organism evidence="4 5">
    <name type="scientific">Ideonella aquatica</name>
    <dbReference type="NCBI Taxonomy" id="2824119"/>
    <lineage>
        <taxon>Bacteria</taxon>
        <taxon>Pseudomonadati</taxon>
        <taxon>Pseudomonadota</taxon>
        <taxon>Betaproteobacteria</taxon>
        <taxon>Burkholderiales</taxon>
        <taxon>Sphaerotilaceae</taxon>
        <taxon>Ideonella</taxon>
    </lineage>
</organism>
<dbReference type="Gene3D" id="2.60.40.3650">
    <property type="match status" value="1"/>
</dbReference>
<dbReference type="Proteomes" id="UP000678374">
    <property type="component" value="Unassembled WGS sequence"/>
</dbReference>
<name>A0A941BK06_9BURK</name>
<sequence>MTSPWIAVRRLLAASLWMALAAQAAPMRLAVDATDLDRRVLRVQQQIDVERPGPLTLRYARYLPGGHGPYGDVTRLAGLRVQAGGRPLAWRRLAGDPFAFLIEVPPGVATLDLDFQYLAPVRGSGERISITPALLGIEWETVLLYQDGPAVDAQRITPRLRLPAGWQEASALRDAAGQRAEPDAQGWRQYREMSVETLVDSPLFAGRHLRRHALDDSPGAAPVSLALLADEPGALAATPEQLAAHRALVAQADRLFGGQRPFRHYELMLALSEEFGGMGLEHHESSENALRPDYFKDWADAIRGRELLPHEYVHAWNGKAHRPADLLTPNYHQVMGTALLWVYEGLTEYWGHVLAARAGLSTPEQAVDRLATTVAEVQARAGRRWRALADTQIDPAIGPGHSREWEDHQRQQDYYDEGLLLWLEADLAIRQASGGQRSLDDFARRFHGRAPGRHADGSIRPQPYTEDELFAALHAVQPLDWRHFFHQRLDQPGRDAALALTHSGWALGWQADESRFQQHERGWEGDSGTERPQNLAHSLGLRVIGNGTLTQVFWGSPAYEGGLTKGMTLLAVNDLAYKPERLDAALRANTGGDAPLRLLVKDGERYRSVTIDWRQGPRQPLLQRQTGQPDLLSAIYRPR</sequence>